<evidence type="ECO:0000313" key="1">
    <source>
        <dbReference type="EMBL" id="MFF0541295.1"/>
    </source>
</evidence>
<proteinExistence type="predicted"/>
<reference evidence="1 2" key="1">
    <citation type="submission" date="2024-10" db="EMBL/GenBank/DDBJ databases">
        <title>The Natural Products Discovery Center: Release of the First 8490 Sequenced Strains for Exploring Actinobacteria Biosynthetic Diversity.</title>
        <authorList>
            <person name="Kalkreuter E."/>
            <person name="Kautsar S.A."/>
            <person name="Yang D."/>
            <person name="Bader C.D."/>
            <person name="Teijaro C.N."/>
            <person name="Fluegel L."/>
            <person name="Davis C.M."/>
            <person name="Simpson J.R."/>
            <person name="Lauterbach L."/>
            <person name="Steele A.D."/>
            <person name="Gui C."/>
            <person name="Meng S."/>
            <person name="Li G."/>
            <person name="Viehrig K."/>
            <person name="Ye F."/>
            <person name="Su P."/>
            <person name="Kiefer A.F."/>
            <person name="Nichols A."/>
            <person name="Cepeda A.J."/>
            <person name="Yan W."/>
            <person name="Fan B."/>
            <person name="Jiang Y."/>
            <person name="Adhikari A."/>
            <person name="Zheng C.-J."/>
            <person name="Schuster L."/>
            <person name="Cowan T.M."/>
            <person name="Smanski M.J."/>
            <person name="Chevrette M.G."/>
            <person name="De Carvalho L.P.S."/>
            <person name="Shen B."/>
        </authorList>
    </citation>
    <scope>NUCLEOTIDE SEQUENCE [LARGE SCALE GENOMIC DNA]</scope>
    <source>
        <strain evidence="1 2">NPDC004045</strain>
    </source>
</reference>
<name>A0ABW6PG50_9NOCA</name>
<protein>
    <submittedName>
        <fullName evidence="1">Uncharacterized protein</fullName>
    </submittedName>
</protein>
<organism evidence="1 2">
    <name type="scientific">Nocardia thailandica</name>
    <dbReference type="NCBI Taxonomy" id="257275"/>
    <lineage>
        <taxon>Bacteria</taxon>
        <taxon>Bacillati</taxon>
        <taxon>Actinomycetota</taxon>
        <taxon>Actinomycetes</taxon>
        <taxon>Mycobacteriales</taxon>
        <taxon>Nocardiaceae</taxon>
        <taxon>Nocardia</taxon>
    </lineage>
</organism>
<keyword evidence="2" id="KW-1185">Reference proteome</keyword>
<evidence type="ECO:0000313" key="2">
    <source>
        <dbReference type="Proteomes" id="UP001601444"/>
    </source>
</evidence>
<dbReference type="RefSeq" id="WP_387698607.1">
    <property type="nucleotide sequence ID" value="NZ_JBIAMX010000001.1"/>
</dbReference>
<gene>
    <name evidence="1" type="ORF">ACFYTF_00480</name>
</gene>
<comment type="caution">
    <text evidence="1">The sequence shown here is derived from an EMBL/GenBank/DDBJ whole genome shotgun (WGS) entry which is preliminary data.</text>
</comment>
<sequence>MDEDGSTPIIRTEAVGHIAHDSIGSDFYSTETTWNLEDAVDAFLCEFDADKSRGDDPAGGEIVVTATLASRSFPSMHFDHRLLSRLAASGKSLRIRTGPRPT</sequence>
<dbReference type="Proteomes" id="UP001601444">
    <property type="component" value="Unassembled WGS sequence"/>
</dbReference>
<accession>A0ABW6PG50</accession>
<dbReference type="EMBL" id="JBIAMX010000001">
    <property type="protein sequence ID" value="MFF0541295.1"/>
    <property type="molecule type" value="Genomic_DNA"/>
</dbReference>